<sequence>MTIELNPTPSIYDRTWRLNENENWQILMGIFKEGIDKTMSNEAIKEIIDLWLQQNDFKPKEAVTTFAELPIPAELKEIRGVIDENAVYWFDGTNWVKQSNMNFDGISDVKNTINSDYINVLYPPAPHVGAKGDGVTDDTQAIQNLINIGKGLYFPTPPAHYKVSTLTPLKEQTLLGESKWKTKIKGTVNAPVIRLGDDANTKRYITLKELSIINDYGPALQVIDSNDFTLDNVYTYSNGSTGTEVRRSYRGKIDNCKFVSSKGAAFKLYKSNAIEIGTLVCTGGSLGTAAEISQVAALSIGNMIIESSLTGLRIAANAGDIDDGNCSGINIKSLYIEQSKVPLELATKNSIFGLSAESLFISNANTDVIPARDKMIKIGRVKNSQIKNLSLFPHSTETVFDLFVDNTDTMNKLDIVNVNLNTNPANVYSISGSLATSSATLKAIGRTCNFEFMKGFAFDGHSFFSQTIQANVGTPIMAYNNYSNADLGGGILAIEIYNKNGDLTGAKLQIGRTTSMSFAADVDLGSLNYVNGFASIPVSDVAKVAMFNNEPNLFRVIAGTGTGTFNVKIKYKIL</sequence>
<organism evidence="2 3">
    <name type="scientific">Macrococcoides canis</name>
    <dbReference type="NCBI Taxonomy" id="1855823"/>
    <lineage>
        <taxon>Bacteria</taxon>
        <taxon>Bacillati</taxon>
        <taxon>Bacillota</taxon>
        <taxon>Bacilli</taxon>
        <taxon>Bacillales</taxon>
        <taxon>Staphylococcaceae</taxon>
        <taxon>Macrococcoides</taxon>
    </lineage>
</organism>
<keyword evidence="3" id="KW-1185">Reference proteome</keyword>
<dbReference type="InterPro" id="IPR024535">
    <property type="entry name" value="RHGA/B-epi-like_pectate_lyase"/>
</dbReference>
<dbReference type="RefSeq" id="WP_086042850.1">
    <property type="nucleotide sequence ID" value="NZ_CBCRZA010000015.1"/>
</dbReference>
<dbReference type="Gene3D" id="2.160.20.10">
    <property type="entry name" value="Single-stranded right-handed beta-helix, Pectin lyase-like"/>
    <property type="match status" value="1"/>
</dbReference>
<dbReference type="GeneID" id="35295751"/>
<dbReference type="EMBL" id="CP021059">
    <property type="protein sequence ID" value="ARQ07281.1"/>
    <property type="molecule type" value="Genomic_DNA"/>
</dbReference>
<accession>A0A1W7ACJ0</accession>
<name>A0A1W7ACJ0_9STAP</name>
<gene>
    <name evidence="2" type="ORF">MCCS_16440</name>
</gene>
<feature type="domain" description="Rhamnogalacturonase A/B/Epimerase-like pectate lyase" evidence="1">
    <location>
        <begin position="127"/>
        <end position="315"/>
    </location>
</feature>
<keyword evidence="2" id="KW-0456">Lyase</keyword>
<dbReference type="KEGG" id="mcak:MCCS_16440"/>
<evidence type="ECO:0000313" key="2">
    <source>
        <dbReference type="EMBL" id="ARQ07281.1"/>
    </source>
</evidence>
<evidence type="ECO:0000313" key="3">
    <source>
        <dbReference type="Proteomes" id="UP000194154"/>
    </source>
</evidence>
<reference evidence="2 3" key="1">
    <citation type="journal article" date="2017" name="Int. J. Syst. Evol. Microbiol.">
        <title>Macrococcus canis sp. nov., a skin bacterium associated with infections in dogs.</title>
        <authorList>
            <person name="Gobeli Brawand S."/>
            <person name="Cotting K."/>
            <person name="Gomez-Sanz E."/>
            <person name="Collaud A."/>
            <person name="Thomann A."/>
            <person name="Brodard I."/>
            <person name="Rodriguez-Campos S."/>
            <person name="Strauss C."/>
            <person name="Perreten V."/>
        </authorList>
    </citation>
    <scope>NUCLEOTIDE SEQUENCE [LARGE SCALE GENOMIC DNA]</scope>
    <source>
        <strain evidence="2 3">KM45013</strain>
    </source>
</reference>
<dbReference type="STRING" id="1855823.MCCS_16440"/>
<dbReference type="InterPro" id="IPR011050">
    <property type="entry name" value="Pectin_lyase_fold/virulence"/>
</dbReference>
<dbReference type="Pfam" id="PF12708">
    <property type="entry name" value="Pect-lyase_RHGA_epim"/>
    <property type="match status" value="1"/>
</dbReference>
<dbReference type="AlphaFoldDB" id="A0A1W7ACJ0"/>
<proteinExistence type="predicted"/>
<dbReference type="GO" id="GO:0016829">
    <property type="term" value="F:lyase activity"/>
    <property type="evidence" value="ECO:0007669"/>
    <property type="project" value="UniProtKB-KW"/>
</dbReference>
<dbReference type="SUPFAM" id="SSF51126">
    <property type="entry name" value="Pectin lyase-like"/>
    <property type="match status" value="1"/>
</dbReference>
<protein>
    <submittedName>
        <fullName evidence="2">Pectate lyase superfamily protein</fullName>
    </submittedName>
</protein>
<dbReference type="InterPro" id="IPR012334">
    <property type="entry name" value="Pectin_lyas_fold"/>
</dbReference>
<evidence type="ECO:0000259" key="1">
    <source>
        <dbReference type="Pfam" id="PF12708"/>
    </source>
</evidence>
<dbReference type="OrthoDB" id="6502305at2"/>
<dbReference type="Proteomes" id="UP000194154">
    <property type="component" value="Chromosome"/>
</dbReference>